<dbReference type="Gene3D" id="3.10.20.30">
    <property type="match status" value="1"/>
</dbReference>
<evidence type="ECO:0000256" key="1">
    <source>
        <dbReference type="ARBA" id="ARBA00022741"/>
    </source>
</evidence>
<organism evidence="4 5">
    <name type="scientific">Heyndrickxia acidicola</name>
    <dbReference type="NCBI Taxonomy" id="209389"/>
    <lineage>
        <taxon>Bacteria</taxon>
        <taxon>Bacillati</taxon>
        <taxon>Bacillota</taxon>
        <taxon>Bacilli</taxon>
        <taxon>Bacillales</taxon>
        <taxon>Bacillaceae</taxon>
        <taxon>Heyndrickxia</taxon>
    </lineage>
</organism>
<name>A0ABU6MEJ8_9BACI</name>
<sequence>MVKILLFADLRDKFGRGELEMEAEGKTVKELKAELETMNNRISLDSVMVAVNEEFTGEDTTIKNGDIVALIPPVSGG</sequence>
<dbReference type="EMBL" id="JARMAB010000008">
    <property type="protein sequence ID" value="MED1202863.1"/>
    <property type="molecule type" value="Genomic_DNA"/>
</dbReference>
<dbReference type="Proteomes" id="UP001341444">
    <property type="component" value="Unassembled WGS sequence"/>
</dbReference>
<dbReference type="CDD" id="cd00754">
    <property type="entry name" value="Ubl_MoaD"/>
    <property type="match status" value="1"/>
</dbReference>
<evidence type="ECO:0000313" key="4">
    <source>
        <dbReference type="EMBL" id="MED1202863.1"/>
    </source>
</evidence>
<dbReference type="InterPro" id="IPR044672">
    <property type="entry name" value="MOCS2A"/>
</dbReference>
<dbReference type="PANTHER" id="PTHR33359:SF1">
    <property type="entry name" value="MOLYBDOPTERIN SYNTHASE SULFUR CARRIER SUBUNIT"/>
    <property type="match status" value="1"/>
</dbReference>
<dbReference type="Pfam" id="PF02597">
    <property type="entry name" value="ThiS"/>
    <property type="match status" value="1"/>
</dbReference>
<reference evidence="4 5" key="1">
    <citation type="submission" date="2023-03" db="EMBL/GenBank/DDBJ databases">
        <title>Bacillus Genome Sequencing.</title>
        <authorList>
            <person name="Dunlap C."/>
        </authorList>
    </citation>
    <scope>NUCLEOTIDE SEQUENCE [LARGE SCALE GENOMIC DNA]</scope>
    <source>
        <strain evidence="4 5">B-23453</strain>
    </source>
</reference>
<dbReference type="NCBIfam" id="TIGR01682">
    <property type="entry name" value="moaD"/>
    <property type="match status" value="1"/>
</dbReference>
<gene>
    <name evidence="4" type="primary">moaD</name>
    <name evidence="4" type="ORF">P4T90_07120</name>
</gene>
<proteinExistence type="inferred from homology"/>
<dbReference type="InterPro" id="IPR016155">
    <property type="entry name" value="Mopterin_synth/thiamin_S_b"/>
</dbReference>
<comment type="similarity">
    <text evidence="2">Belongs to the MoaD family.</text>
</comment>
<dbReference type="RefSeq" id="WP_066267482.1">
    <property type="nucleotide sequence ID" value="NZ_JARMAB010000008.1"/>
</dbReference>
<dbReference type="InterPro" id="IPR003749">
    <property type="entry name" value="ThiS/MoaD-like"/>
</dbReference>
<keyword evidence="5" id="KW-1185">Reference proteome</keyword>
<protein>
    <recommendedName>
        <fullName evidence="3">Molybdopterin synthase sulfur carrier subunit</fullName>
    </recommendedName>
</protein>
<accession>A0ABU6MEJ8</accession>
<comment type="caution">
    <text evidence="4">The sequence shown here is derived from an EMBL/GenBank/DDBJ whole genome shotgun (WGS) entry which is preliminary data.</text>
</comment>
<dbReference type="InterPro" id="IPR012675">
    <property type="entry name" value="Beta-grasp_dom_sf"/>
</dbReference>
<keyword evidence="1" id="KW-0547">Nucleotide-binding</keyword>
<evidence type="ECO:0000256" key="2">
    <source>
        <dbReference type="ARBA" id="ARBA00024200"/>
    </source>
</evidence>
<evidence type="ECO:0000313" key="5">
    <source>
        <dbReference type="Proteomes" id="UP001341444"/>
    </source>
</evidence>
<dbReference type="PANTHER" id="PTHR33359">
    <property type="entry name" value="MOLYBDOPTERIN SYNTHASE SULFUR CARRIER SUBUNIT"/>
    <property type="match status" value="1"/>
</dbReference>
<dbReference type="SUPFAM" id="SSF54285">
    <property type="entry name" value="MoaD/ThiS"/>
    <property type="match status" value="1"/>
</dbReference>
<evidence type="ECO:0000256" key="3">
    <source>
        <dbReference type="ARBA" id="ARBA00024247"/>
    </source>
</evidence>